<dbReference type="EMBL" id="CP007264">
    <property type="protein sequence ID" value="AHL21871.1"/>
    <property type="molecule type" value="Genomic_DNA"/>
</dbReference>
<accession>W8NZJ0</accession>
<keyword evidence="2" id="KW-1185">Reference proteome</keyword>
<evidence type="ECO:0000313" key="1">
    <source>
        <dbReference type="EMBL" id="AHL21871.1"/>
    </source>
</evidence>
<proteinExistence type="predicted"/>
<dbReference type="HOGENOM" id="CLU_2327393_0_0_2"/>
<sequence>MPVLILLTAFLPQTGQTCFCFILASTAATLLLILRPYLGPNLPAEPTLTVLPMSITPKLSILEDWKVFPGTFYKPLHNYGHRAFSFLINLALKLLYSL</sequence>
<name>W8NZJ0_9EURY</name>
<gene>
    <name evidence="1" type="ORF">BD01_0244</name>
</gene>
<protein>
    <submittedName>
        <fullName evidence="1">Uncharacterized protein</fullName>
    </submittedName>
</protein>
<evidence type="ECO:0000313" key="2">
    <source>
        <dbReference type="Proteomes" id="UP000019434"/>
    </source>
</evidence>
<dbReference type="Proteomes" id="UP000019434">
    <property type="component" value="Chromosome"/>
</dbReference>
<dbReference type="KEGG" id="tnu:BD01_0244"/>
<reference evidence="1 2" key="1">
    <citation type="submission" date="2014-02" db="EMBL/GenBank/DDBJ databases">
        <title>Genome Sequence of an Hyperthermophilic Archaeon, Thermococcus nautili 30-1, producing viral vesicles.</title>
        <authorList>
            <person name="Oberto J."/>
            <person name="Gaudin M."/>
            <person name="Cossu M."/>
            <person name="Gorlas A."/>
            <person name="Slesarev A."/>
            <person name="Marguet E."/>
            <person name="Forterre P."/>
        </authorList>
    </citation>
    <scope>NUCLEOTIDE SEQUENCE [LARGE SCALE GENOMIC DNA]</scope>
    <source>
        <strain evidence="1 2">30-1</strain>
    </source>
</reference>
<dbReference type="AlphaFoldDB" id="W8NZJ0"/>
<organism evidence="1 2">
    <name type="scientific">Thermococcus nautili</name>
    <dbReference type="NCBI Taxonomy" id="195522"/>
    <lineage>
        <taxon>Archaea</taxon>
        <taxon>Methanobacteriati</taxon>
        <taxon>Methanobacteriota</taxon>
        <taxon>Thermococci</taxon>
        <taxon>Thermococcales</taxon>
        <taxon>Thermococcaceae</taxon>
        <taxon>Thermococcus</taxon>
    </lineage>
</organism>
<dbReference type="STRING" id="195522.BD01_0244"/>